<evidence type="ECO:0000313" key="2">
    <source>
        <dbReference type="Proteomes" id="UP000051952"/>
    </source>
</evidence>
<dbReference type="EMBL" id="CYKH01000560">
    <property type="protein sequence ID" value="CUG06103.1"/>
    <property type="molecule type" value="Genomic_DNA"/>
</dbReference>
<sequence>YFSSSHCSDAKHGGWDCFFLPVSPCKPSGPVEVVSNRRQALRSTSAVIVKKSFDIDGLSRNDLPSDELFFGPIRNSVCYPKYKQWIADPANIYIQGTFERGADPRLFYMLAQAMRFLMRAPQPWFRQMLQHHLPMVGIPASVLPTAAANTVVTSSVYSLKEGDAAQAVIYVQERGEIAKFREYYNVFGCHNINQSVFLDYIAQWCGSSAAPTSSSTSPRCNVYISGNTPFKNYQHLSTSLEKENIGVLSTWRHPSVAKGGAAETERWGANSPASSWIDMFAGVSSTNWICIVQSNWCRVINLLRLTSGRASCGFIDGGALMIASSLDRDKYCIVGPYPTKAFSNRIK</sequence>
<protein>
    <submittedName>
        <fullName evidence="1">Uncharacterized protein</fullName>
    </submittedName>
</protein>
<proteinExistence type="predicted"/>
<gene>
    <name evidence="1" type="ORF">BSAL_71645</name>
</gene>
<organism evidence="1 2">
    <name type="scientific">Bodo saltans</name>
    <name type="common">Flagellated protozoan</name>
    <dbReference type="NCBI Taxonomy" id="75058"/>
    <lineage>
        <taxon>Eukaryota</taxon>
        <taxon>Discoba</taxon>
        <taxon>Euglenozoa</taxon>
        <taxon>Kinetoplastea</taxon>
        <taxon>Metakinetoplastina</taxon>
        <taxon>Eubodonida</taxon>
        <taxon>Bodonidae</taxon>
        <taxon>Bodo</taxon>
    </lineage>
</organism>
<reference evidence="2" key="1">
    <citation type="submission" date="2015-09" db="EMBL/GenBank/DDBJ databases">
        <authorList>
            <consortium name="Pathogen Informatics"/>
        </authorList>
    </citation>
    <scope>NUCLEOTIDE SEQUENCE [LARGE SCALE GENOMIC DNA]</scope>
    <source>
        <strain evidence="2">Lake Konstanz</strain>
    </source>
</reference>
<dbReference type="VEuPathDB" id="TriTrypDB:BSAL_71645"/>
<name>A0A0S4IW94_BODSA</name>
<keyword evidence="2" id="KW-1185">Reference proteome</keyword>
<dbReference type="OrthoDB" id="2014825at2759"/>
<dbReference type="Proteomes" id="UP000051952">
    <property type="component" value="Unassembled WGS sequence"/>
</dbReference>
<evidence type="ECO:0000313" key="1">
    <source>
        <dbReference type="EMBL" id="CUG06103.1"/>
    </source>
</evidence>
<feature type="non-terminal residue" evidence="1">
    <location>
        <position position="1"/>
    </location>
</feature>
<dbReference type="AlphaFoldDB" id="A0A0S4IW94"/>
<accession>A0A0S4IW94</accession>